<dbReference type="Proteomes" id="UP000429958">
    <property type="component" value="Unassembled WGS sequence"/>
</dbReference>
<comment type="caution">
    <text evidence="1">The sequence shown here is derived from an EMBL/GenBank/DDBJ whole genome shotgun (WGS) entry which is preliminary data.</text>
</comment>
<dbReference type="AlphaFoldDB" id="A0A7X2NLM7"/>
<accession>A0A7X2NLM7</accession>
<reference evidence="1 2" key="1">
    <citation type="submission" date="2019-08" db="EMBL/GenBank/DDBJ databases">
        <title>In-depth cultivation of the pig gut microbiome towards novel bacterial diversity and tailored functional studies.</title>
        <authorList>
            <person name="Wylensek D."/>
            <person name="Hitch T.C.A."/>
            <person name="Clavel T."/>
        </authorList>
    </citation>
    <scope>NUCLEOTIDE SEQUENCE [LARGE SCALE GENOMIC DNA]</scope>
    <source>
        <strain evidence="1 2">WCA-389-WT-23D1</strain>
    </source>
</reference>
<sequence length="311" mass="35785">MVDFWNGEIKNIAPINLMSAEAEAVSYAVREAMKKYQVYARALPLYATIEKVPEEALDLMALEMGTQYYDQTFPRKQKERLVTQTLAWYMRAGTPSILSEFLETILAGGYIEEWHDYNGKPYHFKAYAYAEGHEVPLGYGKEVERQLKRYKNVRSWLEYFMFIIALGYRVNIAYKSSVQMTTRFYPRGNIAYQRLDGTWKLDGRRKLSLYRKTMNFYPSAVSLGACFRTHVQSKGQNYLIGKARQKIKIRAGAESASSSPVKIHNQKRLVFSTRTKASVTSGNIIITVINKLDGTWKLDGNRRLNGGPYLQ</sequence>
<dbReference type="Pfam" id="PF09684">
    <property type="entry name" value="Tail_P2_I"/>
    <property type="match status" value="1"/>
</dbReference>
<protein>
    <submittedName>
        <fullName evidence="1">Phage tail protein</fullName>
    </submittedName>
</protein>
<dbReference type="InterPro" id="IPR006521">
    <property type="entry name" value="Tail_protein_I"/>
</dbReference>
<name>A0A7X2NLM7_9CLOT</name>
<proteinExistence type="predicted"/>
<evidence type="ECO:0000313" key="2">
    <source>
        <dbReference type="Proteomes" id="UP000429958"/>
    </source>
</evidence>
<gene>
    <name evidence="1" type="ORF">FYJ39_08440</name>
</gene>
<dbReference type="RefSeq" id="WP_154472043.1">
    <property type="nucleotide sequence ID" value="NZ_DBEWUL010000027.1"/>
</dbReference>
<evidence type="ECO:0000313" key="1">
    <source>
        <dbReference type="EMBL" id="MSS36598.1"/>
    </source>
</evidence>
<keyword evidence="2" id="KW-1185">Reference proteome</keyword>
<organism evidence="1 2">
    <name type="scientific">Clostridium porci</name>
    <dbReference type="NCBI Taxonomy" id="2605778"/>
    <lineage>
        <taxon>Bacteria</taxon>
        <taxon>Bacillati</taxon>
        <taxon>Bacillota</taxon>
        <taxon>Clostridia</taxon>
        <taxon>Eubacteriales</taxon>
        <taxon>Clostridiaceae</taxon>
        <taxon>Clostridium</taxon>
    </lineage>
</organism>
<dbReference type="EMBL" id="VUMD01000006">
    <property type="protein sequence ID" value="MSS36598.1"/>
    <property type="molecule type" value="Genomic_DNA"/>
</dbReference>